<reference evidence="2 3" key="1">
    <citation type="journal article" date="2024" name="IMA Fungus">
        <title>IMA Genome - F19 : A genome assembly and annotation guide to empower mycologists, including annotated draft genome sequences of Ceratocystis pirilliformis, Diaporthe australafricana, Fusarium ophioides, Paecilomyces lecythidis, and Sporothrix stenoceras.</title>
        <authorList>
            <person name="Aylward J."/>
            <person name="Wilson A.M."/>
            <person name="Visagie C.M."/>
            <person name="Spraker J."/>
            <person name="Barnes I."/>
            <person name="Buitendag C."/>
            <person name="Ceriani C."/>
            <person name="Del Mar Angel L."/>
            <person name="du Plessis D."/>
            <person name="Fuchs T."/>
            <person name="Gasser K."/>
            <person name="Kramer D."/>
            <person name="Li W."/>
            <person name="Munsamy K."/>
            <person name="Piso A."/>
            <person name="Price J.L."/>
            <person name="Sonnekus B."/>
            <person name="Thomas C."/>
            <person name="van der Nest A."/>
            <person name="van Dijk A."/>
            <person name="van Heerden A."/>
            <person name="van Vuuren N."/>
            <person name="Yilmaz N."/>
            <person name="Duong T.A."/>
            <person name="van der Merwe N.A."/>
            <person name="Wingfield M.J."/>
            <person name="Wingfield B.D."/>
        </authorList>
    </citation>
    <scope>NUCLEOTIDE SEQUENCE [LARGE SCALE GENOMIC DNA]</scope>
    <source>
        <strain evidence="2 3">CMW 18300</strain>
    </source>
</reference>
<evidence type="ECO:0000313" key="2">
    <source>
        <dbReference type="EMBL" id="KAL1851091.1"/>
    </source>
</evidence>
<comment type="caution">
    <text evidence="2">The sequence shown here is derived from an EMBL/GenBank/DDBJ whole genome shotgun (WGS) entry which is preliminary data.</text>
</comment>
<evidence type="ECO:0000313" key="3">
    <source>
        <dbReference type="Proteomes" id="UP001583177"/>
    </source>
</evidence>
<keyword evidence="3" id="KW-1185">Reference proteome</keyword>
<evidence type="ECO:0000256" key="1">
    <source>
        <dbReference type="SAM" id="Phobius"/>
    </source>
</evidence>
<gene>
    <name evidence="2" type="ORF">Daus18300_012638</name>
</gene>
<keyword evidence="1" id="KW-1133">Transmembrane helix</keyword>
<protein>
    <submittedName>
        <fullName evidence="2">Uncharacterized protein</fullName>
    </submittedName>
</protein>
<accession>A0ABR3W205</accession>
<feature type="transmembrane region" description="Helical" evidence="1">
    <location>
        <begin position="6"/>
        <end position="27"/>
    </location>
</feature>
<organism evidence="2 3">
    <name type="scientific">Diaporthe australafricana</name>
    <dbReference type="NCBI Taxonomy" id="127596"/>
    <lineage>
        <taxon>Eukaryota</taxon>
        <taxon>Fungi</taxon>
        <taxon>Dikarya</taxon>
        <taxon>Ascomycota</taxon>
        <taxon>Pezizomycotina</taxon>
        <taxon>Sordariomycetes</taxon>
        <taxon>Sordariomycetidae</taxon>
        <taxon>Diaporthales</taxon>
        <taxon>Diaporthaceae</taxon>
        <taxon>Diaporthe</taxon>
    </lineage>
</organism>
<name>A0ABR3W205_9PEZI</name>
<proteinExistence type="predicted"/>
<dbReference type="Proteomes" id="UP001583177">
    <property type="component" value="Unassembled WGS sequence"/>
</dbReference>
<keyword evidence="1" id="KW-0812">Transmembrane</keyword>
<dbReference type="EMBL" id="JAWRVE010000176">
    <property type="protein sequence ID" value="KAL1851091.1"/>
    <property type="molecule type" value="Genomic_DNA"/>
</dbReference>
<keyword evidence="1" id="KW-0472">Membrane</keyword>
<sequence>MPIFAWGIAEINMGILCSCIPVAFVLFKGMAERSSTWASRFWCSFTGGYRKTTDPSRPSKGQMDHQHLNYQANHDPELPRVPKATMTGLRSFFDKFGRSRAEKTQATADTDELDLTVMSVDCDYHTHLRAGYGDRRP</sequence>